<gene>
    <name evidence="4" type="ORF">MFIFM68171_04443</name>
</gene>
<dbReference type="Proteomes" id="UP001628179">
    <property type="component" value="Unassembled WGS sequence"/>
</dbReference>
<feature type="domain" description="FAD-binding FR-type" evidence="3">
    <location>
        <begin position="17"/>
        <end position="133"/>
    </location>
</feature>
<sequence>MSKESHIERTANEPRDASLHIVTISHITQVTPTIRIFRLDISPGESIQFLPGQWVDLYPPPTAGIPKPGGFTITSAPSRAMPSPSQTSLPYIELAIQSSPSNPPAAYLFQPPSTLVHTPVQVRIGGSFVFPPPFLRSPGTTTGPTPTPAAGIQLLRKVVLVASGMGINPLVSMLSHIGEQEALEERGPRGFEVRLLYSVKSPFHNGGGTVLFLDRIARLFHSGGGRLRGGVRLFLTGGDGSGHHGDGEGQARDVVRCGDDGGIEVPFLRRRMTVADVEEAIGKEDKEAAVVYICGVPAMTDEFVEALVSAEGFGMDKGRVLFEKWW</sequence>
<dbReference type="InterPro" id="IPR017927">
    <property type="entry name" value="FAD-bd_FR_type"/>
</dbReference>
<reference evidence="4 5" key="1">
    <citation type="submission" date="2024-09" db="EMBL/GenBank/DDBJ databases">
        <title>Itraconazole resistance in Madurella fahalii resulting from another homologue of gene encoding cytochrome P450 14-alpha sterol demethylase (CYP51).</title>
        <authorList>
            <person name="Yoshioka I."/>
            <person name="Fahal A.H."/>
            <person name="Kaneko S."/>
            <person name="Yaguchi T."/>
        </authorList>
    </citation>
    <scope>NUCLEOTIDE SEQUENCE [LARGE SCALE GENOMIC DNA]</scope>
    <source>
        <strain evidence="4 5">IFM 68171</strain>
    </source>
</reference>
<dbReference type="EMBL" id="BAAFSV010000002">
    <property type="protein sequence ID" value="GAB1314233.1"/>
    <property type="molecule type" value="Genomic_DNA"/>
</dbReference>
<evidence type="ECO:0000259" key="3">
    <source>
        <dbReference type="PROSITE" id="PS51384"/>
    </source>
</evidence>
<accession>A0ABQ0G8Y4</accession>
<dbReference type="GeneID" id="98175186"/>
<dbReference type="CDD" id="cd00322">
    <property type="entry name" value="FNR_like"/>
    <property type="match status" value="1"/>
</dbReference>
<evidence type="ECO:0000313" key="5">
    <source>
        <dbReference type="Proteomes" id="UP001628179"/>
    </source>
</evidence>
<dbReference type="InterPro" id="IPR039261">
    <property type="entry name" value="FNR_nucleotide-bd"/>
</dbReference>
<dbReference type="InterPro" id="IPR017938">
    <property type="entry name" value="Riboflavin_synthase-like_b-brl"/>
</dbReference>
<comment type="caution">
    <text evidence="4">The sequence shown here is derived from an EMBL/GenBank/DDBJ whole genome shotgun (WGS) entry which is preliminary data.</text>
</comment>
<dbReference type="InterPro" id="IPR052128">
    <property type="entry name" value="Oxidoreductase_NAD-binding"/>
</dbReference>
<dbReference type="Gene3D" id="3.40.50.80">
    <property type="entry name" value="Nucleotide-binding domain of ferredoxin-NADP reductase (FNR) module"/>
    <property type="match status" value="1"/>
</dbReference>
<evidence type="ECO:0000313" key="4">
    <source>
        <dbReference type="EMBL" id="GAB1314233.1"/>
    </source>
</evidence>
<keyword evidence="5" id="KW-1185">Reference proteome</keyword>
<protein>
    <submittedName>
        <fullName evidence="4">Oxidoreductase NAD-binding domain-containing protein 1</fullName>
    </submittedName>
</protein>
<dbReference type="Gene3D" id="2.40.30.10">
    <property type="entry name" value="Translation factors"/>
    <property type="match status" value="1"/>
</dbReference>
<name>A0ABQ0G8Y4_9PEZI</name>
<evidence type="ECO:0000256" key="2">
    <source>
        <dbReference type="ARBA" id="ARBA00023027"/>
    </source>
</evidence>
<proteinExistence type="predicted"/>
<organism evidence="4 5">
    <name type="scientific">Madurella fahalii</name>
    <dbReference type="NCBI Taxonomy" id="1157608"/>
    <lineage>
        <taxon>Eukaryota</taxon>
        <taxon>Fungi</taxon>
        <taxon>Dikarya</taxon>
        <taxon>Ascomycota</taxon>
        <taxon>Pezizomycotina</taxon>
        <taxon>Sordariomycetes</taxon>
        <taxon>Sordariomycetidae</taxon>
        <taxon>Sordariales</taxon>
        <taxon>Sordariales incertae sedis</taxon>
        <taxon>Madurella</taxon>
    </lineage>
</organism>
<dbReference type="PROSITE" id="PS51384">
    <property type="entry name" value="FAD_FR"/>
    <property type="match status" value="1"/>
</dbReference>
<dbReference type="SUPFAM" id="SSF52343">
    <property type="entry name" value="Ferredoxin reductase-like, C-terminal NADP-linked domain"/>
    <property type="match status" value="1"/>
</dbReference>
<dbReference type="RefSeq" id="XP_070915964.1">
    <property type="nucleotide sequence ID" value="XM_071059863.1"/>
</dbReference>
<dbReference type="PANTHER" id="PTHR46505">
    <property type="entry name" value="OXIDOREDUCTASE NAD-BINDING DOMAIN-CONTAINING PROTEIN 1"/>
    <property type="match status" value="1"/>
</dbReference>
<dbReference type="SUPFAM" id="SSF63380">
    <property type="entry name" value="Riboflavin synthase domain-like"/>
    <property type="match status" value="1"/>
</dbReference>
<dbReference type="PANTHER" id="PTHR46505:SF1">
    <property type="entry name" value="OXIDOREDUCTASE NAD-BINDING DOMAIN-CONTAINING PROTEIN 1"/>
    <property type="match status" value="1"/>
</dbReference>
<keyword evidence="1" id="KW-0560">Oxidoreductase</keyword>
<keyword evidence="2" id="KW-0520">NAD</keyword>
<evidence type="ECO:0000256" key="1">
    <source>
        <dbReference type="ARBA" id="ARBA00023002"/>
    </source>
</evidence>